<reference evidence="2" key="1">
    <citation type="journal article" date="2021" name="Proc. Natl. Acad. Sci. U.S.A.">
        <title>Three genomes in the algal genus Volvox reveal the fate of a haploid sex-determining region after a transition to homothallism.</title>
        <authorList>
            <person name="Yamamoto K."/>
            <person name="Hamaji T."/>
            <person name="Kawai-Toyooka H."/>
            <person name="Matsuzaki R."/>
            <person name="Takahashi F."/>
            <person name="Nishimura Y."/>
            <person name="Kawachi M."/>
            <person name="Noguchi H."/>
            <person name="Minakuchi Y."/>
            <person name="Umen J.G."/>
            <person name="Toyoda A."/>
            <person name="Nozaki H."/>
        </authorList>
    </citation>
    <scope>NUCLEOTIDE SEQUENCE</scope>
    <source>
        <strain evidence="2">NIES-3785</strain>
    </source>
</reference>
<sequence>QDNLLMMEDDGREDSDSRPSSVSANVTVPAACGGHSPVGGSLSEAAAAARAGLKRASVSLRTTLARLGGGSSIPASHLQSQIPLSSMAEEEGGTLDTAGSWGVVSGSAGASAPANVMVGAGAAVGAGGVYRLGKRASVGGMTSAAVLGARKSLKQIIV</sequence>
<feature type="non-terminal residue" evidence="2">
    <location>
        <position position="158"/>
    </location>
</feature>
<gene>
    <name evidence="2" type="ORF">Vretimale_15083</name>
</gene>
<dbReference type="AlphaFoldDB" id="A0A8J4GQJ2"/>
<evidence type="ECO:0000313" key="3">
    <source>
        <dbReference type="Proteomes" id="UP000722791"/>
    </source>
</evidence>
<organism evidence="2 3">
    <name type="scientific">Volvox reticuliferus</name>
    <dbReference type="NCBI Taxonomy" id="1737510"/>
    <lineage>
        <taxon>Eukaryota</taxon>
        <taxon>Viridiplantae</taxon>
        <taxon>Chlorophyta</taxon>
        <taxon>core chlorophytes</taxon>
        <taxon>Chlorophyceae</taxon>
        <taxon>CS clade</taxon>
        <taxon>Chlamydomonadales</taxon>
        <taxon>Volvocaceae</taxon>
        <taxon>Volvox</taxon>
    </lineage>
</organism>
<feature type="region of interest" description="Disordered" evidence="1">
    <location>
        <begin position="1"/>
        <end position="25"/>
    </location>
</feature>
<feature type="non-terminal residue" evidence="2">
    <location>
        <position position="1"/>
    </location>
</feature>
<proteinExistence type="predicted"/>
<accession>A0A8J4GQJ2</accession>
<comment type="caution">
    <text evidence="2">The sequence shown here is derived from an EMBL/GenBank/DDBJ whole genome shotgun (WGS) entry which is preliminary data.</text>
</comment>
<dbReference type="EMBL" id="BNCQ01000040">
    <property type="protein sequence ID" value="GIM11614.1"/>
    <property type="molecule type" value="Genomic_DNA"/>
</dbReference>
<protein>
    <submittedName>
        <fullName evidence="2">Uncharacterized protein</fullName>
    </submittedName>
</protein>
<dbReference type="Proteomes" id="UP000722791">
    <property type="component" value="Unassembled WGS sequence"/>
</dbReference>
<evidence type="ECO:0000256" key="1">
    <source>
        <dbReference type="SAM" id="MobiDB-lite"/>
    </source>
</evidence>
<name>A0A8J4GQJ2_9CHLO</name>
<evidence type="ECO:0000313" key="2">
    <source>
        <dbReference type="EMBL" id="GIM11614.1"/>
    </source>
</evidence>